<reference evidence="2 3" key="1">
    <citation type="journal article" date="2020" name="Int. J. Syst. Evol. Microbiol.">
        <title>Reclassification of Streptomyces castelarensis and Streptomyces sporoclivatus as later heterotypic synonyms of Streptomyces antimycoticus.</title>
        <authorList>
            <person name="Komaki H."/>
            <person name="Tamura T."/>
        </authorList>
    </citation>
    <scope>NUCLEOTIDE SEQUENCE [LARGE SCALE GENOMIC DNA]</scope>
    <source>
        <strain evidence="2 3">NBRC 12839</strain>
    </source>
</reference>
<gene>
    <name evidence="2" type="ORF">SANT12839_073600</name>
</gene>
<dbReference type="AlphaFoldDB" id="A0A4D4KIZ4"/>
<protein>
    <submittedName>
        <fullName evidence="2">Uncharacterized protein</fullName>
    </submittedName>
</protein>
<evidence type="ECO:0000256" key="1">
    <source>
        <dbReference type="SAM" id="Phobius"/>
    </source>
</evidence>
<keyword evidence="1" id="KW-0812">Transmembrane</keyword>
<keyword evidence="3" id="KW-1185">Reference proteome</keyword>
<feature type="transmembrane region" description="Helical" evidence="1">
    <location>
        <begin position="30"/>
        <end position="47"/>
    </location>
</feature>
<dbReference type="Proteomes" id="UP000299290">
    <property type="component" value="Unassembled WGS sequence"/>
</dbReference>
<name>A0A4D4KIZ4_9ACTN</name>
<organism evidence="2 3">
    <name type="scientific">Streptomyces antimycoticus</name>
    <dbReference type="NCBI Taxonomy" id="68175"/>
    <lineage>
        <taxon>Bacteria</taxon>
        <taxon>Bacillati</taxon>
        <taxon>Actinomycetota</taxon>
        <taxon>Actinomycetes</taxon>
        <taxon>Kitasatosporales</taxon>
        <taxon>Streptomycetaceae</taxon>
        <taxon>Streptomyces</taxon>
        <taxon>Streptomyces violaceusniger group</taxon>
    </lineage>
</organism>
<accession>A0A4D4KIZ4</accession>
<proteinExistence type="predicted"/>
<sequence>MHGQMDQRMALLLLTGSVTVYVAFEHPSFGTALLVGVGVVTLLHLLLKDR</sequence>
<feature type="transmembrane region" description="Helical" evidence="1">
    <location>
        <begin position="7"/>
        <end position="24"/>
    </location>
</feature>
<dbReference type="EMBL" id="BJHV01000001">
    <property type="protein sequence ID" value="GDY46478.1"/>
    <property type="molecule type" value="Genomic_DNA"/>
</dbReference>
<keyword evidence="1" id="KW-0472">Membrane</keyword>
<evidence type="ECO:0000313" key="3">
    <source>
        <dbReference type="Proteomes" id="UP000299290"/>
    </source>
</evidence>
<comment type="caution">
    <text evidence="2">The sequence shown here is derived from an EMBL/GenBank/DDBJ whole genome shotgun (WGS) entry which is preliminary data.</text>
</comment>
<keyword evidence="1" id="KW-1133">Transmembrane helix</keyword>
<evidence type="ECO:0000313" key="2">
    <source>
        <dbReference type="EMBL" id="GDY46478.1"/>
    </source>
</evidence>